<comment type="similarity">
    <text evidence="1">Belongs to the gamma-glutamylcyclotransferase family.</text>
</comment>
<dbReference type="PANTHER" id="PTHR31544:SF4">
    <property type="entry name" value="GAMMA-GLUTAMYLCYCLOTRANSFERASE-RELATED"/>
    <property type="match status" value="1"/>
</dbReference>
<dbReference type="SUPFAM" id="SSF110857">
    <property type="entry name" value="Gamma-glutamyl cyclotransferase-like"/>
    <property type="match status" value="1"/>
</dbReference>
<dbReference type="CDD" id="cd06661">
    <property type="entry name" value="GGCT_like"/>
    <property type="match status" value="1"/>
</dbReference>
<feature type="compositionally biased region" description="Low complexity" evidence="4">
    <location>
        <begin position="17"/>
        <end position="42"/>
    </location>
</feature>
<feature type="domain" description="Gamma-glutamylcyclotransferase AIG2-like" evidence="5">
    <location>
        <begin position="244"/>
        <end position="338"/>
    </location>
</feature>
<dbReference type="InterPro" id="IPR013024">
    <property type="entry name" value="GGCT-like"/>
</dbReference>
<evidence type="ECO:0000256" key="3">
    <source>
        <dbReference type="ARBA" id="ARBA00030602"/>
    </source>
</evidence>
<evidence type="ECO:0000256" key="1">
    <source>
        <dbReference type="ARBA" id="ARBA00008861"/>
    </source>
</evidence>
<dbReference type="AlphaFoldDB" id="A0A6A6SIM2"/>
<organism evidence="6 7">
    <name type="scientific">Lophiostoma macrostomum CBS 122681</name>
    <dbReference type="NCBI Taxonomy" id="1314788"/>
    <lineage>
        <taxon>Eukaryota</taxon>
        <taxon>Fungi</taxon>
        <taxon>Dikarya</taxon>
        <taxon>Ascomycota</taxon>
        <taxon>Pezizomycotina</taxon>
        <taxon>Dothideomycetes</taxon>
        <taxon>Pleosporomycetidae</taxon>
        <taxon>Pleosporales</taxon>
        <taxon>Lophiostomataceae</taxon>
        <taxon>Lophiostoma</taxon>
    </lineage>
</organism>
<feature type="region of interest" description="Disordered" evidence="4">
    <location>
        <begin position="15"/>
        <end position="47"/>
    </location>
</feature>
<dbReference type="Gene3D" id="3.10.490.10">
    <property type="entry name" value="Gamma-glutamyl cyclotransferase-like"/>
    <property type="match status" value="1"/>
</dbReference>
<evidence type="ECO:0000256" key="2">
    <source>
        <dbReference type="ARBA" id="ARBA00022679"/>
    </source>
</evidence>
<dbReference type="GO" id="GO:0016740">
    <property type="term" value="F:transferase activity"/>
    <property type="evidence" value="ECO:0007669"/>
    <property type="project" value="UniProtKB-KW"/>
</dbReference>
<dbReference type="Proteomes" id="UP000799324">
    <property type="component" value="Unassembled WGS sequence"/>
</dbReference>
<dbReference type="Pfam" id="PF06094">
    <property type="entry name" value="GGACT"/>
    <property type="match status" value="1"/>
</dbReference>
<reference evidence="6" key="1">
    <citation type="journal article" date="2020" name="Stud. Mycol.">
        <title>101 Dothideomycetes genomes: a test case for predicting lifestyles and emergence of pathogens.</title>
        <authorList>
            <person name="Haridas S."/>
            <person name="Albert R."/>
            <person name="Binder M."/>
            <person name="Bloem J."/>
            <person name="Labutti K."/>
            <person name="Salamov A."/>
            <person name="Andreopoulos B."/>
            <person name="Baker S."/>
            <person name="Barry K."/>
            <person name="Bills G."/>
            <person name="Bluhm B."/>
            <person name="Cannon C."/>
            <person name="Castanera R."/>
            <person name="Culley D."/>
            <person name="Daum C."/>
            <person name="Ezra D."/>
            <person name="Gonzalez J."/>
            <person name="Henrissat B."/>
            <person name="Kuo A."/>
            <person name="Liang C."/>
            <person name="Lipzen A."/>
            <person name="Lutzoni F."/>
            <person name="Magnuson J."/>
            <person name="Mondo S."/>
            <person name="Nolan M."/>
            <person name="Ohm R."/>
            <person name="Pangilinan J."/>
            <person name="Park H.-J."/>
            <person name="Ramirez L."/>
            <person name="Alfaro M."/>
            <person name="Sun H."/>
            <person name="Tritt A."/>
            <person name="Yoshinaga Y."/>
            <person name="Zwiers L.-H."/>
            <person name="Turgeon B."/>
            <person name="Goodwin S."/>
            <person name="Spatafora J."/>
            <person name="Crous P."/>
            <person name="Grigoriev I."/>
        </authorList>
    </citation>
    <scope>NUCLEOTIDE SEQUENCE</scope>
    <source>
        <strain evidence="6">CBS 122681</strain>
    </source>
</reference>
<sequence>MELLASLETMAENAAASPTSTLLSNLSSTNTSESTFTSNDSSSDPHHGQVERWARLFPLTTVEAETEIKAHYSDLTRLRISNQHWAFVREDIEPQGHDKESYPYYLMKHNSRTTCSQRRKPATKSPEFRYIFKLVTPLDTLEKIASVIQSPASALKLHTDQDDSSQQYVEIDGNAKSLIEAYIESSGLCTRPIFASVRAHAPKDLCSHSLSPQLGPHDTTVPHFRLDKATCTPRPTQDGYPVPYFFYGTLGAPEKLSSLLNLDVQPILHPAVVKGGKIMTWGKYRALVDGDEGDEVVGWMYEVQNREHEDALRFYEGSAYEVVRCDVEMVGGGGMVVRGLTFRFRGA</sequence>
<dbReference type="PANTHER" id="PTHR31544">
    <property type="entry name" value="AIG2-LIKE PROTEIN D"/>
    <property type="match status" value="1"/>
</dbReference>
<dbReference type="InterPro" id="IPR045038">
    <property type="entry name" value="AIG2-like"/>
</dbReference>
<evidence type="ECO:0000313" key="6">
    <source>
        <dbReference type="EMBL" id="KAF2647420.1"/>
    </source>
</evidence>
<keyword evidence="2" id="KW-0808">Transferase</keyword>
<name>A0A6A6SIM2_9PLEO</name>
<dbReference type="EMBL" id="MU004622">
    <property type="protein sequence ID" value="KAF2647420.1"/>
    <property type="molecule type" value="Genomic_DNA"/>
</dbReference>
<accession>A0A6A6SIM2</accession>
<evidence type="ECO:0000259" key="5">
    <source>
        <dbReference type="Pfam" id="PF06094"/>
    </source>
</evidence>
<evidence type="ECO:0000256" key="4">
    <source>
        <dbReference type="SAM" id="MobiDB-lite"/>
    </source>
</evidence>
<gene>
    <name evidence="6" type="ORF">K491DRAFT_672115</name>
</gene>
<proteinExistence type="inferred from homology"/>
<dbReference type="InterPro" id="IPR036568">
    <property type="entry name" value="GGCT-like_sf"/>
</dbReference>
<protein>
    <recommendedName>
        <fullName evidence="3">Putative gamma-glutamylcyclotransferase</fullName>
    </recommendedName>
</protein>
<dbReference type="OrthoDB" id="3262926at2759"/>
<dbReference type="InterPro" id="IPR009288">
    <property type="entry name" value="AIG2-like_dom"/>
</dbReference>
<keyword evidence="7" id="KW-1185">Reference proteome</keyword>
<evidence type="ECO:0000313" key="7">
    <source>
        <dbReference type="Proteomes" id="UP000799324"/>
    </source>
</evidence>